<dbReference type="GO" id="GO:0005096">
    <property type="term" value="F:GTPase activator activity"/>
    <property type="evidence" value="ECO:0007669"/>
    <property type="project" value="TreeGrafter"/>
</dbReference>
<reference evidence="2 3" key="2">
    <citation type="submission" date="2014-03" db="EMBL/GenBank/DDBJ databases">
        <title>The Genome Sequence of Anncaliia algerae insect isolate PRA339.</title>
        <authorList>
            <consortium name="The Broad Institute Genome Sequencing Platform"/>
            <consortium name="The Broad Institute Genome Sequencing Center for Infectious Disease"/>
            <person name="Cuomo C."/>
            <person name="Becnel J."/>
            <person name="Sanscrainte N."/>
            <person name="Walker B."/>
            <person name="Young S.K."/>
            <person name="Zeng Q."/>
            <person name="Gargeya S."/>
            <person name="Fitzgerald M."/>
            <person name="Haas B."/>
            <person name="Abouelleil A."/>
            <person name="Alvarado L."/>
            <person name="Arachchi H.M."/>
            <person name="Berlin A.M."/>
            <person name="Chapman S.B."/>
            <person name="Dewar J."/>
            <person name="Goldberg J."/>
            <person name="Griggs A."/>
            <person name="Gujja S."/>
            <person name="Hansen M."/>
            <person name="Howarth C."/>
            <person name="Imamovic A."/>
            <person name="Larimer J."/>
            <person name="McCowan C."/>
            <person name="Murphy C."/>
            <person name="Neiman D."/>
            <person name="Pearson M."/>
            <person name="Priest M."/>
            <person name="Roberts A."/>
            <person name="Saif S."/>
            <person name="Shea T."/>
            <person name="Sisk P."/>
            <person name="Sykes S."/>
            <person name="Wortman J."/>
            <person name="Nusbaum C."/>
            <person name="Birren B."/>
        </authorList>
    </citation>
    <scope>NUCLEOTIDE SEQUENCE [LARGE SCALE GENOMIC DNA]</scope>
    <source>
        <strain evidence="2 3">PRA339</strain>
    </source>
</reference>
<dbReference type="SMART" id="SM00324">
    <property type="entry name" value="RhoGAP"/>
    <property type="match status" value="1"/>
</dbReference>
<dbReference type="EMBL" id="KK365133">
    <property type="protein sequence ID" value="KCZ82068.1"/>
    <property type="molecule type" value="Genomic_DNA"/>
</dbReference>
<dbReference type="GO" id="GO:0008361">
    <property type="term" value="P:regulation of cell size"/>
    <property type="evidence" value="ECO:0007669"/>
    <property type="project" value="TreeGrafter"/>
</dbReference>
<dbReference type="Gene3D" id="1.10.555.10">
    <property type="entry name" value="Rho GTPase activation protein"/>
    <property type="match status" value="1"/>
</dbReference>
<accession>A0A059F496</accession>
<dbReference type="InterPro" id="IPR000198">
    <property type="entry name" value="RhoGAP_dom"/>
</dbReference>
<evidence type="ECO:0000313" key="2">
    <source>
        <dbReference type="EMBL" id="KCZ82068.1"/>
    </source>
</evidence>
<sequence length="237" mass="27939">MLTSSTGKIKCLKIIKYDRLFQNEKDSLRSYCLRKYQDETPLNTLASSIRRWLKFAKPKKKISNLIYDIINHLKKEGIHTEGIFRLPSNFAATNKLTNHIINNESIDLSCFDVLTIANAFKKYIREELDGLIPEEVAYTLEKNIKNNNPLKNIEYFPFTLEEDKRKLLIEVFSLFKEIDKYSKVNRMNINNILLIVPPTIFPKAVQRNIKEFLPFVDILKEIYRLDYENVPNIFIDK</sequence>
<dbReference type="Pfam" id="PF00620">
    <property type="entry name" value="RhoGAP"/>
    <property type="match status" value="1"/>
</dbReference>
<dbReference type="HOGENOM" id="CLU_1170414_0_0_1"/>
<protein>
    <recommendedName>
        <fullName evidence="1">Rho-GAP domain-containing protein</fullName>
    </recommendedName>
</protein>
<dbReference type="VEuPathDB" id="MicrosporidiaDB:H312_00551"/>
<dbReference type="GO" id="GO:0005829">
    <property type="term" value="C:cytosol"/>
    <property type="evidence" value="ECO:0007669"/>
    <property type="project" value="TreeGrafter"/>
</dbReference>
<gene>
    <name evidence="2" type="ORF">H312_00551</name>
</gene>
<dbReference type="PANTHER" id="PTHR46005">
    <property type="entry name" value="RHO GTPASE-ACTIVATING PROTEIN 190"/>
    <property type="match status" value="1"/>
</dbReference>
<dbReference type="Proteomes" id="UP000030655">
    <property type="component" value="Unassembled WGS sequence"/>
</dbReference>
<feature type="domain" description="Rho-GAP" evidence="1">
    <location>
        <begin position="40"/>
        <end position="227"/>
    </location>
</feature>
<dbReference type="PANTHER" id="PTHR46005:SF4">
    <property type="entry name" value="RHO GTPASE-ACTIVATING PROTEIN 190"/>
    <property type="match status" value="1"/>
</dbReference>
<dbReference type="STRING" id="1288291.A0A059F496"/>
<dbReference type="GO" id="GO:0007266">
    <property type="term" value="P:Rho protein signal transduction"/>
    <property type="evidence" value="ECO:0007669"/>
    <property type="project" value="TreeGrafter"/>
</dbReference>
<keyword evidence="3" id="KW-1185">Reference proteome</keyword>
<evidence type="ECO:0000313" key="3">
    <source>
        <dbReference type="Proteomes" id="UP000030655"/>
    </source>
</evidence>
<reference evidence="3" key="1">
    <citation type="submission" date="2013-02" db="EMBL/GenBank/DDBJ databases">
        <authorList>
            <consortium name="The Broad Institute Genome Sequencing Platform"/>
            <person name="Cuomo C."/>
            <person name="Becnel J."/>
            <person name="Sanscrainte N."/>
            <person name="Walker B."/>
            <person name="Young S.K."/>
            <person name="Zeng Q."/>
            <person name="Gargeya S."/>
            <person name="Fitzgerald M."/>
            <person name="Haas B."/>
            <person name="Abouelleil A."/>
            <person name="Alvarado L."/>
            <person name="Arachchi H.M."/>
            <person name="Berlin A.M."/>
            <person name="Chapman S.B."/>
            <person name="Dewar J."/>
            <person name="Goldberg J."/>
            <person name="Griggs A."/>
            <person name="Gujja S."/>
            <person name="Hansen M."/>
            <person name="Howarth C."/>
            <person name="Imamovic A."/>
            <person name="Larimer J."/>
            <person name="McCowan C."/>
            <person name="Murphy C."/>
            <person name="Neiman D."/>
            <person name="Pearson M."/>
            <person name="Priest M."/>
            <person name="Roberts A."/>
            <person name="Saif S."/>
            <person name="Shea T."/>
            <person name="Sisk P."/>
            <person name="Sykes S."/>
            <person name="Wortman J."/>
            <person name="Nusbaum C."/>
            <person name="Birren B."/>
        </authorList>
    </citation>
    <scope>NUCLEOTIDE SEQUENCE [LARGE SCALE GENOMIC DNA]</scope>
    <source>
        <strain evidence="3">PRA339</strain>
    </source>
</reference>
<evidence type="ECO:0000259" key="1">
    <source>
        <dbReference type="PROSITE" id="PS50238"/>
    </source>
</evidence>
<dbReference type="OrthoDB" id="2196166at2759"/>
<dbReference type="InterPro" id="IPR051978">
    <property type="entry name" value="Rho-GAP_domain"/>
</dbReference>
<dbReference type="SUPFAM" id="SSF48350">
    <property type="entry name" value="GTPase activation domain, GAP"/>
    <property type="match status" value="1"/>
</dbReference>
<organism evidence="2 3">
    <name type="scientific">Anncaliia algerae PRA339</name>
    <dbReference type="NCBI Taxonomy" id="1288291"/>
    <lineage>
        <taxon>Eukaryota</taxon>
        <taxon>Fungi</taxon>
        <taxon>Fungi incertae sedis</taxon>
        <taxon>Microsporidia</taxon>
        <taxon>Tubulinosematoidea</taxon>
        <taxon>Tubulinosematidae</taxon>
        <taxon>Anncaliia</taxon>
    </lineage>
</organism>
<dbReference type="AlphaFoldDB" id="A0A059F496"/>
<dbReference type="CDD" id="cd00159">
    <property type="entry name" value="RhoGAP"/>
    <property type="match status" value="1"/>
</dbReference>
<name>A0A059F496_9MICR</name>
<dbReference type="InterPro" id="IPR008936">
    <property type="entry name" value="Rho_GTPase_activation_prot"/>
</dbReference>
<dbReference type="PROSITE" id="PS50238">
    <property type="entry name" value="RHOGAP"/>
    <property type="match status" value="1"/>
</dbReference>
<proteinExistence type="predicted"/>